<dbReference type="EMBL" id="JAGPNK010000002">
    <property type="protein sequence ID" value="KAH7326379.1"/>
    <property type="molecule type" value="Genomic_DNA"/>
</dbReference>
<name>A0A8K0SZM7_9HYPO</name>
<evidence type="ECO:0000259" key="3">
    <source>
        <dbReference type="Pfam" id="PF24181"/>
    </source>
</evidence>
<dbReference type="SUPFAM" id="SSF48371">
    <property type="entry name" value="ARM repeat"/>
    <property type="match status" value="1"/>
</dbReference>
<organism evidence="4 5">
    <name type="scientific">Stachybotrys elegans</name>
    <dbReference type="NCBI Taxonomy" id="80388"/>
    <lineage>
        <taxon>Eukaryota</taxon>
        <taxon>Fungi</taxon>
        <taxon>Dikarya</taxon>
        <taxon>Ascomycota</taxon>
        <taxon>Pezizomycotina</taxon>
        <taxon>Sordariomycetes</taxon>
        <taxon>Hypocreomycetidae</taxon>
        <taxon>Hypocreales</taxon>
        <taxon>Stachybotryaceae</taxon>
        <taxon>Stachybotrys</taxon>
    </lineage>
</organism>
<dbReference type="InterPro" id="IPR049362">
    <property type="entry name" value="TTI1_rpt"/>
</dbReference>
<dbReference type="OrthoDB" id="49511at2759"/>
<feature type="domain" description="TTI1 C-terminal TPR" evidence="3">
    <location>
        <begin position="737"/>
        <end position="915"/>
    </location>
</feature>
<feature type="compositionally biased region" description="Basic and acidic residues" evidence="1">
    <location>
        <begin position="778"/>
        <end position="797"/>
    </location>
</feature>
<evidence type="ECO:0000313" key="4">
    <source>
        <dbReference type="EMBL" id="KAH7326379.1"/>
    </source>
</evidence>
<feature type="region of interest" description="Disordered" evidence="1">
    <location>
        <begin position="778"/>
        <end position="818"/>
    </location>
</feature>
<evidence type="ECO:0000256" key="1">
    <source>
        <dbReference type="SAM" id="MobiDB-lite"/>
    </source>
</evidence>
<evidence type="ECO:0000259" key="2">
    <source>
        <dbReference type="Pfam" id="PF24173"/>
    </source>
</evidence>
<sequence length="1063" mass="116964">MQKSSTPSTGERNALFLRLKPCCVGISQLAIKEAASPKAAQELIHLTGQLLQILEVQVERDPSVLDEKLAEYVFFPLYYIFRQIDQYPARLVETCVKTLTILIQHGWGSKLTAKLVQQILNLLVYILNGVPGSDRKDKLAEETELEALRAFKVLFKTASSSTVAASGLSDPENIPALGHGITVILEEVLNGSTPEAQVEALQCIIELYGALRDQEALASFLPGVASSLTKLLSTPARHKKIVIKDALETTRLVLTRVLSDMRTRSVLASKDAAAEEPDDNKILSSAWLKATAAQLKLALSTMMKLRTSDEPEVQEALERLCIALLDECHHTLSNCASFLVETAMVLDSGVSRISLTHTSLSDLVSIYPELAETVKTVLYNWVSGLPHAMQTSDEAVKQHAIKNLSKGIQLLRNLGIDSPTLNESLQTSLRDSILALITESKNPQDGYIPQFHMLTDGSQEVTDLQEGQYQSILLPQGSQLRVRSGLLGLIQTIAASSQGSNIASAMLEFTRESASESQIAAFWLCFEVVKSSFASAAEEGSLLDLSAFSGADDANDAVFRDLYAFSVEVLDLHTDIEPADWRLEAIALEVTAYAAQRSGVAFRPELIDVLFPITSFLGSENLHLQNHAIVTLNSLSKSCQYQNVSELLVDNVDYMVNSVSLRLNSLDISPASTQVLRMMIRLAGPRLIPFLDDVVESIFAALENYHGYPTFVENLFSVLKETVEQGVRSDQLLLKGQEEHKADHRKKLPKDEAFRSLMEFLDKQDARREQDAADDIKAELSRGHPDKPWKESEADDKPEGEDDQTAPKEGEKPPNSPTYRLLERISSLSQYYLTSPIPELRRTLLELVSTASTALSADEDAFLPLVNAIWPVIITRLRDPEAYIAIEACSTLSHLCAASGDFISSRFKTEWWDGLGKWCRGVKRQAAGSSSASRLRSARPGIEDSGQKVLIPIRSASGLEVMAPSAKEPSSSGALGQHASSHRLWEAVAQMLTSIVSFVRLDEEMFDEILELLAEVMEGKPEVKDALEAINADAVWLVRYERGLVEKLPTPTVDGFQLVPMKA</sequence>
<protein>
    <submittedName>
        <fullName evidence="4">Armadillo-type protein</fullName>
    </submittedName>
</protein>
<dbReference type="InterPro" id="IPR016024">
    <property type="entry name" value="ARM-type_fold"/>
</dbReference>
<dbReference type="InterPro" id="IPR052587">
    <property type="entry name" value="TELO2-interacting_protein_1"/>
</dbReference>
<dbReference type="Pfam" id="PF24181">
    <property type="entry name" value="TPR_TTI1_C"/>
    <property type="match status" value="1"/>
</dbReference>
<keyword evidence="5" id="KW-1185">Reference proteome</keyword>
<dbReference type="InterPro" id="IPR057566">
    <property type="entry name" value="TPR_TTI1_N"/>
</dbReference>
<dbReference type="InterPro" id="IPR016441">
    <property type="entry name" value="Tti1"/>
</dbReference>
<dbReference type="Proteomes" id="UP000813444">
    <property type="component" value="Unassembled WGS sequence"/>
</dbReference>
<dbReference type="Pfam" id="PF21547">
    <property type="entry name" value="TTI1"/>
    <property type="match status" value="1"/>
</dbReference>
<feature type="domain" description="TTI1 N-terminal TPR" evidence="2">
    <location>
        <begin position="16"/>
        <end position="346"/>
    </location>
</feature>
<proteinExistence type="predicted"/>
<evidence type="ECO:0000313" key="5">
    <source>
        <dbReference type="Proteomes" id="UP000813444"/>
    </source>
</evidence>
<dbReference type="PANTHER" id="PTHR18460:SF3">
    <property type="entry name" value="TELO2-INTERACTING PROTEIN 1 HOMOLOG"/>
    <property type="match status" value="1"/>
</dbReference>
<dbReference type="PANTHER" id="PTHR18460">
    <property type="entry name" value="TEL2 INTERACTING PROTEIN 1 TTI1 FAMILY MEMBER"/>
    <property type="match status" value="1"/>
</dbReference>
<accession>A0A8K0SZM7</accession>
<dbReference type="InterPro" id="IPR057567">
    <property type="entry name" value="TPR_TTI1_C"/>
</dbReference>
<dbReference type="AlphaFoldDB" id="A0A8K0SZM7"/>
<dbReference type="InterPro" id="IPR011989">
    <property type="entry name" value="ARM-like"/>
</dbReference>
<dbReference type="Gene3D" id="1.25.10.10">
    <property type="entry name" value="Leucine-rich Repeat Variant"/>
    <property type="match status" value="1"/>
</dbReference>
<dbReference type="Pfam" id="PF24173">
    <property type="entry name" value="TPR_TTI1_N"/>
    <property type="match status" value="1"/>
</dbReference>
<dbReference type="PIRSF" id="PIRSF005250">
    <property type="entry name" value="UCP005250"/>
    <property type="match status" value="1"/>
</dbReference>
<dbReference type="GO" id="GO:0005737">
    <property type="term" value="C:cytoplasm"/>
    <property type="evidence" value="ECO:0007669"/>
    <property type="project" value="TreeGrafter"/>
</dbReference>
<gene>
    <name evidence="4" type="ORF">B0I35DRAFT_133038</name>
</gene>
<reference evidence="4" key="1">
    <citation type="journal article" date="2021" name="Nat. Commun.">
        <title>Genetic determinants of endophytism in the Arabidopsis root mycobiome.</title>
        <authorList>
            <person name="Mesny F."/>
            <person name="Miyauchi S."/>
            <person name="Thiergart T."/>
            <person name="Pickel B."/>
            <person name="Atanasova L."/>
            <person name="Karlsson M."/>
            <person name="Huettel B."/>
            <person name="Barry K.W."/>
            <person name="Haridas S."/>
            <person name="Chen C."/>
            <person name="Bauer D."/>
            <person name="Andreopoulos W."/>
            <person name="Pangilinan J."/>
            <person name="LaButti K."/>
            <person name="Riley R."/>
            <person name="Lipzen A."/>
            <person name="Clum A."/>
            <person name="Drula E."/>
            <person name="Henrissat B."/>
            <person name="Kohler A."/>
            <person name="Grigoriev I.V."/>
            <person name="Martin F.M."/>
            <person name="Hacquard S."/>
        </authorList>
    </citation>
    <scope>NUCLEOTIDE SEQUENCE</scope>
    <source>
        <strain evidence="4">MPI-CAGE-CH-0235</strain>
    </source>
</reference>
<comment type="caution">
    <text evidence="4">The sequence shown here is derived from an EMBL/GenBank/DDBJ whole genome shotgun (WGS) entry which is preliminary data.</text>
</comment>